<evidence type="ECO:0000313" key="3">
    <source>
        <dbReference type="Proteomes" id="UP001497482"/>
    </source>
</evidence>
<name>A0AAV2KWW8_KNICA</name>
<protein>
    <recommendedName>
        <fullName evidence="4">Secreted protein</fullName>
    </recommendedName>
</protein>
<dbReference type="Proteomes" id="UP001497482">
    <property type="component" value="Chromosome 2"/>
</dbReference>
<dbReference type="AlphaFoldDB" id="A0AAV2KWW8"/>
<keyword evidence="3" id="KW-1185">Reference proteome</keyword>
<evidence type="ECO:0000256" key="1">
    <source>
        <dbReference type="SAM" id="MobiDB-lite"/>
    </source>
</evidence>
<feature type="region of interest" description="Disordered" evidence="1">
    <location>
        <begin position="62"/>
        <end position="99"/>
    </location>
</feature>
<dbReference type="EMBL" id="OZ035824">
    <property type="protein sequence ID" value="CAL1593526.1"/>
    <property type="molecule type" value="Genomic_DNA"/>
</dbReference>
<reference evidence="2 3" key="1">
    <citation type="submission" date="2024-04" db="EMBL/GenBank/DDBJ databases">
        <authorList>
            <person name="Waldvogel A.-M."/>
            <person name="Schoenle A."/>
        </authorList>
    </citation>
    <scope>NUCLEOTIDE SEQUENCE [LARGE SCALE GENOMIC DNA]</scope>
</reference>
<feature type="compositionally biased region" description="Basic and acidic residues" evidence="1">
    <location>
        <begin position="79"/>
        <end position="99"/>
    </location>
</feature>
<evidence type="ECO:0008006" key="4">
    <source>
        <dbReference type="Google" id="ProtNLM"/>
    </source>
</evidence>
<proteinExistence type="predicted"/>
<evidence type="ECO:0000313" key="2">
    <source>
        <dbReference type="EMBL" id="CAL1593526.1"/>
    </source>
</evidence>
<accession>A0AAV2KWW8</accession>
<organism evidence="2 3">
    <name type="scientific">Knipowitschia caucasica</name>
    <name type="common">Caucasian dwarf goby</name>
    <name type="synonym">Pomatoschistus caucasicus</name>
    <dbReference type="NCBI Taxonomy" id="637954"/>
    <lineage>
        <taxon>Eukaryota</taxon>
        <taxon>Metazoa</taxon>
        <taxon>Chordata</taxon>
        <taxon>Craniata</taxon>
        <taxon>Vertebrata</taxon>
        <taxon>Euteleostomi</taxon>
        <taxon>Actinopterygii</taxon>
        <taxon>Neopterygii</taxon>
        <taxon>Teleostei</taxon>
        <taxon>Neoteleostei</taxon>
        <taxon>Acanthomorphata</taxon>
        <taxon>Gobiaria</taxon>
        <taxon>Gobiiformes</taxon>
        <taxon>Gobioidei</taxon>
        <taxon>Gobiidae</taxon>
        <taxon>Gobiinae</taxon>
        <taxon>Knipowitschia</taxon>
    </lineage>
</organism>
<sequence length="99" mass="10675">MAGGLARTLLCVLIQRRGRVSGAKGSVGGGGEQGARWRCGGHMPGGRDGSVQLMKGPQRVHFTQAEERGTTVSVGRVNSPEHQDHTDTRRTMHRTDTLR</sequence>
<gene>
    <name evidence="2" type="ORF">KC01_LOCUS22621</name>
</gene>